<dbReference type="InterPro" id="IPR017465">
    <property type="entry name" value="EpsL_proteobac"/>
</dbReference>
<sequence>MYAAPAAAAISDTIQPYVSVALIHDDNLLRLDDGQSIDGQRSDNYRQSIAGLQFDVPYGLQEFTGDAHVTRVAFSHFNEYDYTGKDARGEWAWKLGTHLFGHLGGVYSESLTPFSEQSSIDRNMRLQRKEYVDGTWLFHPSWQMRGSFVRQQFRYGLASQQYNNRDEDTATLGVDYLVATGSRIGVQLGHLKGSYPDGTLLGFLISDGYKQNDAKINIFWQYSAITQVQILAGRAKRTHEVFGERDQSGANGRVNAYWTPVAKVKLTGSAWREFSAVEGSTINSSLNKGVSAEATWQATSKLGVNGLLRREKRDFGTVSGVAVVSAPNDTLRTANLSVTYTPLPSTQIVAGIAHSARSGNFAVGSGNYKSNSVSLSAQIAF</sequence>
<organism evidence="1 2">
    <name type="scientific">Duganella levis</name>
    <dbReference type="NCBI Taxonomy" id="2692169"/>
    <lineage>
        <taxon>Bacteria</taxon>
        <taxon>Pseudomonadati</taxon>
        <taxon>Pseudomonadota</taxon>
        <taxon>Betaproteobacteria</taxon>
        <taxon>Burkholderiales</taxon>
        <taxon>Oxalobacteraceae</taxon>
        <taxon>Telluria group</taxon>
        <taxon>Duganella</taxon>
    </lineage>
</organism>
<dbReference type="EMBL" id="WWCT01000020">
    <property type="protein sequence ID" value="MYN29086.1"/>
    <property type="molecule type" value="Genomic_DNA"/>
</dbReference>
<comment type="caution">
    <text evidence="1">The sequence shown here is derived from an EMBL/GenBank/DDBJ whole genome shotgun (WGS) entry which is preliminary data.</text>
</comment>
<dbReference type="SUPFAM" id="SSF56935">
    <property type="entry name" value="Porins"/>
    <property type="match status" value="1"/>
</dbReference>
<proteinExistence type="predicted"/>
<dbReference type="NCBIfam" id="TIGR03014">
    <property type="entry name" value="EpsL"/>
    <property type="match status" value="1"/>
</dbReference>
<name>A0ABW9W576_9BURK</name>
<evidence type="ECO:0008006" key="3">
    <source>
        <dbReference type="Google" id="ProtNLM"/>
    </source>
</evidence>
<accession>A0ABW9W576</accession>
<protein>
    <recommendedName>
        <fullName evidence="3">Outer membrane beta-barrel protein</fullName>
    </recommendedName>
</protein>
<gene>
    <name evidence="1" type="ORF">GTP69_22020</name>
</gene>
<keyword evidence="2" id="KW-1185">Reference proteome</keyword>
<evidence type="ECO:0000313" key="1">
    <source>
        <dbReference type="EMBL" id="MYN29086.1"/>
    </source>
</evidence>
<dbReference type="Proteomes" id="UP000642144">
    <property type="component" value="Unassembled WGS sequence"/>
</dbReference>
<evidence type="ECO:0000313" key="2">
    <source>
        <dbReference type="Proteomes" id="UP000642144"/>
    </source>
</evidence>
<reference evidence="1 2" key="1">
    <citation type="submission" date="2019-12" db="EMBL/GenBank/DDBJ databases">
        <title>Novel species isolated from a subtropical stream in China.</title>
        <authorList>
            <person name="Lu H."/>
        </authorList>
    </citation>
    <scope>NUCLEOTIDE SEQUENCE [LARGE SCALE GENOMIC DNA]</scope>
    <source>
        <strain evidence="1 2">CY42W</strain>
    </source>
</reference>